<protein>
    <recommendedName>
        <fullName evidence="4">CCHC-type domain-containing protein</fullName>
    </recommendedName>
</protein>
<sequence>MSHDPGDGSMVRGSDHEDMPLQAGEDVLVAQETMTTTMSVQRSIGDHDARRQIDQLAQTAAAAHQPTPQQISRVQQHQDVIALKTSEYLQQQHERQLELQEQQEQIRRQMTEQRVQIEEHVRLLRAAEAGMGEHGQRLDSLAEAVRPHVEARWCLFARTPRSMSVDGYDEVRDQLAREPMVTLATGANMPVPPIYRGSSKKEKQGFMDSYMVYKRRVDALNQATQTQVFVMPIGACIVQSTLVRICRFELFKQESQVSEDDWKRYFLDARHPDYFAYQQLDVAMGTLAVVITLQDAESRMSRLLADFYSAVNGVNMESIIHEDSKRVVGYLVDALRPAVFRSAVKDSLARSAGKQLKKDVSQFLRWLRPQMEEFMKYETHILAARPNSNQQPQQPQQQHTKGKNFRRSGGKQGRTNGKDTHRSAATQQGVNSDKAPTPSTGRTGNPPRAGGARPGRSCFKCGGLTHSVFQCPQVKDYSEAKALFNSKTGKNTRPDRSVSAAGLGASCPRDSKRILPCRVMDAVDTLIKPDSGAEVCLIAPSLVKKLQDKVVWLPRRRLQKTQVVHGVGSVPLTIAEETNLVLRFETPAGPLVLRNVVCGICPAPHPAGVGDILLSDAVMERLGYDPYKLIESAQLVQSEYELGDIGAPDHEAGVCAYGMSAGGVAPEEASLSAAEDAVCFPVPQVGDPAAAVDQAMSAHREGIEDAKAKGASIEFFDALQTILEEKGTPTRPKNYFESSYEC</sequence>
<name>A0A6A3SMJ9_9STRA</name>
<dbReference type="AlphaFoldDB" id="A0A6A3SMJ9"/>
<evidence type="ECO:0000256" key="1">
    <source>
        <dbReference type="SAM" id="MobiDB-lite"/>
    </source>
</evidence>
<evidence type="ECO:0000313" key="2">
    <source>
        <dbReference type="EMBL" id="KAE9119768.1"/>
    </source>
</evidence>
<feature type="compositionally biased region" description="Basic residues" evidence="1">
    <location>
        <begin position="400"/>
        <end position="409"/>
    </location>
</feature>
<accession>A0A6A3SMJ9</accession>
<organism evidence="2 3">
    <name type="scientific">Phytophthora fragariae</name>
    <dbReference type="NCBI Taxonomy" id="53985"/>
    <lineage>
        <taxon>Eukaryota</taxon>
        <taxon>Sar</taxon>
        <taxon>Stramenopiles</taxon>
        <taxon>Oomycota</taxon>
        <taxon>Peronosporomycetes</taxon>
        <taxon>Peronosporales</taxon>
        <taxon>Peronosporaceae</taxon>
        <taxon>Phytophthora</taxon>
    </lineage>
</organism>
<dbReference type="Proteomes" id="UP000440732">
    <property type="component" value="Unassembled WGS sequence"/>
</dbReference>
<feature type="compositionally biased region" description="Low complexity" evidence="1">
    <location>
        <begin position="440"/>
        <end position="453"/>
    </location>
</feature>
<feature type="region of interest" description="Disordered" evidence="1">
    <location>
        <begin position="386"/>
        <end position="453"/>
    </location>
</feature>
<gene>
    <name evidence="2" type="ORF">PF006_g18283</name>
</gene>
<evidence type="ECO:0000313" key="3">
    <source>
        <dbReference type="Proteomes" id="UP000440732"/>
    </source>
</evidence>
<reference evidence="2 3" key="1">
    <citation type="submission" date="2018-08" db="EMBL/GenBank/DDBJ databases">
        <title>Genomic investigation of the strawberry pathogen Phytophthora fragariae indicates pathogenicity is determined by transcriptional variation in three key races.</title>
        <authorList>
            <person name="Adams T.M."/>
            <person name="Armitage A.D."/>
            <person name="Sobczyk M.K."/>
            <person name="Bates H.J."/>
            <person name="Dunwell J.M."/>
            <person name="Nellist C.F."/>
            <person name="Harrison R.J."/>
        </authorList>
    </citation>
    <scope>NUCLEOTIDE SEQUENCE [LARGE SCALE GENOMIC DNA]</scope>
    <source>
        <strain evidence="2 3">NOV-5</strain>
    </source>
</reference>
<comment type="caution">
    <text evidence="2">The sequence shown here is derived from an EMBL/GenBank/DDBJ whole genome shotgun (WGS) entry which is preliminary data.</text>
</comment>
<feature type="region of interest" description="Disordered" evidence="1">
    <location>
        <begin position="1"/>
        <end position="20"/>
    </location>
</feature>
<evidence type="ECO:0008006" key="4">
    <source>
        <dbReference type="Google" id="ProtNLM"/>
    </source>
</evidence>
<dbReference type="EMBL" id="QXGA01001410">
    <property type="protein sequence ID" value="KAE9119768.1"/>
    <property type="molecule type" value="Genomic_DNA"/>
</dbReference>
<proteinExistence type="predicted"/>